<dbReference type="RefSeq" id="WP_160146740.1">
    <property type="nucleotide sequence ID" value="NZ_FNBI01000002.1"/>
</dbReference>
<evidence type="ECO:0000313" key="2">
    <source>
        <dbReference type="EMBL" id="SDF06216.1"/>
    </source>
</evidence>
<name>A0A1G7I168_9SPHN</name>
<protein>
    <submittedName>
        <fullName evidence="2">Uncharacterized protein</fullName>
    </submittedName>
</protein>
<dbReference type="Proteomes" id="UP000323502">
    <property type="component" value="Unassembled WGS sequence"/>
</dbReference>
<accession>A0A1G7I168</accession>
<dbReference type="AlphaFoldDB" id="A0A1G7I168"/>
<dbReference type="EMBL" id="FNBI01000002">
    <property type="protein sequence ID" value="SDF06216.1"/>
    <property type="molecule type" value="Genomic_DNA"/>
</dbReference>
<dbReference type="Proteomes" id="UP000436801">
    <property type="component" value="Unassembled WGS sequence"/>
</dbReference>
<evidence type="ECO:0000313" key="3">
    <source>
        <dbReference type="Proteomes" id="UP000323502"/>
    </source>
</evidence>
<gene>
    <name evidence="1" type="ORF">GQR91_12290</name>
    <name evidence="2" type="ORF">SAMN05216557_10269</name>
</gene>
<evidence type="ECO:0000313" key="1">
    <source>
        <dbReference type="EMBL" id="MWC44427.1"/>
    </source>
</evidence>
<reference evidence="2 3" key="1">
    <citation type="submission" date="2016-10" db="EMBL/GenBank/DDBJ databases">
        <authorList>
            <person name="Varghese N."/>
            <person name="Submissions S."/>
        </authorList>
    </citation>
    <scope>NUCLEOTIDE SEQUENCE [LARGE SCALE GENOMIC DNA]</scope>
    <source>
        <strain evidence="2 3">S7-754</strain>
    </source>
</reference>
<proteinExistence type="predicted"/>
<reference evidence="1 4" key="2">
    <citation type="submission" date="2019-12" db="EMBL/GenBank/DDBJ databases">
        <authorList>
            <person name="Zheng J."/>
        </authorList>
    </citation>
    <scope>NUCLEOTIDE SEQUENCE [LARGE SCALE GENOMIC DNA]</scope>
    <source>
        <strain evidence="1 4">DSM 27347</strain>
    </source>
</reference>
<keyword evidence="3" id="KW-1185">Reference proteome</keyword>
<sequence>MTELPPRPACEDDRRAREALLAALRAVRDDRKALDAWRNRGKECRILR</sequence>
<organism evidence="2 3">
    <name type="scientific">Sphingomonas carotinifaciens</name>
    <dbReference type="NCBI Taxonomy" id="1166323"/>
    <lineage>
        <taxon>Bacteria</taxon>
        <taxon>Pseudomonadati</taxon>
        <taxon>Pseudomonadota</taxon>
        <taxon>Alphaproteobacteria</taxon>
        <taxon>Sphingomonadales</taxon>
        <taxon>Sphingomonadaceae</taxon>
        <taxon>Sphingomonas</taxon>
    </lineage>
</organism>
<evidence type="ECO:0000313" key="4">
    <source>
        <dbReference type="Proteomes" id="UP000436801"/>
    </source>
</evidence>
<dbReference type="EMBL" id="WSUT01000005">
    <property type="protein sequence ID" value="MWC44427.1"/>
    <property type="molecule type" value="Genomic_DNA"/>
</dbReference>